<keyword evidence="1" id="KW-1133">Transmembrane helix</keyword>
<keyword evidence="1" id="KW-0812">Transmembrane</keyword>
<accession>H0E6F0</accession>
<gene>
    <name evidence="2" type="ORF">PAI11_24000</name>
</gene>
<organism evidence="2 3">
    <name type="scientific">Patulibacter medicamentivorans</name>
    <dbReference type="NCBI Taxonomy" id="1097667"/>
    <lineage>
        <taxon>Bacteria</taxon>
        <taxon>Bacillati</taxon>
        <taxon>Actinomycetota</taxon>
        <taxon>Thermoleophilia</taxon>
        <taxon>Solirubrobacterales</taxon>
        <taxon>Patulibacteraceae</taxon>
        <taxon>Patulibacter</taxon>
    </lineage>
</organism>
<name>H0E6F0_9ACTN</name>
<keyword evidence="1" id="KW-0472">Membrane</keyword>
<evidence type="ECO:0000313" key="2">
    <source>
        <dbReference type="EMBL" id="EHN10739.1"/>
    </source>
</evidence>
<protein>
    <submittedName>
        <fullName evidence="2">Uncharacterized protein</fullName>
    </submittedName>
</protein>
<comment type="caution">
    <text evidence="2">The sequence shown here is derived from an EMBL/GenBank/DDBJ whole genome shotgun (WGS) entry which is preliminary data.</text>
</comment>
<evidence type="ECO:0000313" key="3">
    <source>
        <dbReference type="Proteomes" id="UP000005143"/>
    </source>
</evidence>
<dbReference type="Proteomes" id="UP000005143">
    <property type="component" value="Unassembled WGS sequence"/>
</dbReference>
<feature type="transmembrane region" description="Helical" evidence="1">
    <location>
        <begin position="29"/>
        <end position="47"/>
    </location>
</feature>
<dbReference type="AlphaFoldDB" id="H0E6F0"/>
<dbReference type="EMBL" id="AGUD01000203">
    <property type="protein sequence ID" value="EHN10739.1"/>
    <property type="molecule type" value="Genomic_DNA"/>
</dbReference>
<dbReference type="RefSeq" id="WP_007575308.1">
    <property type="nucleotide sequence ID" value="NZ_AGUD01000203.1"/>
</dbReference>
<sequence>MKPLWIGLLTAIGLLLVVAVLFSESLGLAAVALVVALLLLGVPQKLAERLGRGR</sequence>
<reference evidence="2 3" key="1">
    <citation type="journal article" date="2013" name="Biodegradation">
        <title>Quantitative proteomic analysis of ibuprofen-degrading Patulibacter sp. strain I11.</title>
        <authorList>
            <person name="Almeida B."/>
            <person name="Kjeldal H."/>
            <person name="Lolas I."/>
            <person name="Knudsen A.D."/>
            <person name="Carvalho G."/>
            <person name="Nielsen K.L."/>
            <person name="Barreto Crespo M.T."/>
            <person name="Stensballe A."/>
            <person name="Nielsen J.L."/>
        </authorList>
    </citation>
    <scope>NUCLEOTIDE SEQUENCE [LARGE SCALE GENOMIC DNA]</scope>
    <source>
        <strain evidence="2 3">I11</strain>
    </source>
</reference>
<proteinExistence type="predicted"/>
<evidence type="ECO:0000256" key="1">
    <source>
        <dbReference type="SAM" id="Phobius"/>
    </source>
</evidence>
<keyword evidence="3" id="KW-1185">Reference proteome</keyword>